<keyword evidence="3" id="KW-1185">Reference proteome</keyword>
<protein>
    <recommendedName>
        <fullName evidence="1">TniQ domain-containing protein</fullName>
    </recommendedName>
</protein>
<dbReference type="Proteomes" id="UP000244912">
    <property type="component" value="Unassembled WGS sequence"/>
</dbReference>
<name>A0A2R8BYX9_9RHOB</name>
<reference evidence="2 3" key="1">
    <citation type="submission" date="2018-03" db="EMBL/GenBank/DDBJ databases">
        <authorList>
            <person name="Keele B.F."/>
        </authorList>
    </citation>
    <scope>NUCLEOTIDE SEQUENCE [LARGE SCALE GENOMIC DNA]</scope>
    <source>
        <strain evidence="2 3">CECT 8504</strain>
    </source>
</reference>
<dbReference type="InterPro" id="IPR009492">
    <property type="entry name" value="TniQ"/>
</dbReference>
<dbReference type="RefSeq" id="WP_108895167.1">
    <property type="nucleotide sequence ID" value="NZ_ONZF01000008.1"/>
</dbReference>
<gene>
    <name evidence="2" type="ORF">PAA8504_03222</name>
</gene>
<feature type="domain" description="TniQ" evidence="1">
    <location>
        <begin position="5"/>
        <end position="140"/>
    </location>
</feature>
<proteinExistence type="predicted"/>
<evidence type="ECO:0000313" key="3">
    <source>
        <dbReference type="Proteomes" id="UP000244912"/>
    </source>
</evidence>
<evidence type="ECO:0000259" key="1">
    <source>
        <dbReference type="Pfam" id="PF06527"/>
    </source>
</evidence>
<sequence length="616" mass="67586">MPSLPLSVGLGHRESATSYTARLAARNGLPAAEFCVDFGVTFSNVIDGEPEALAVIADLGGVPASDLAAWSPIYVGNRRYSFRGHIFHSKTIRRPELRGCPHCLKQDAEGNGLPAEQSMAMQGHWLIPHVGVCLLHEHPLVPLFREAHPLHRYDSVQMLSPVIPAILEGQFDQVSSLSSNFEDWIDARLVNGPRPDVLSRHPLHAASNFCRLLGIALLRLEGMSLDHIAPASRHGLYETGFEVASMGDEAIRNALKRLEGLVETPQDGPKKIYPALYDRLAHDYADDPDYAAFRQLLRDHMAETWPLGPGDELLGEPVVERQLHSVSTAAKATGVDPRRLRKLLVAEGILRADAPARPDAWEVFDAQSVAPILACLEKLVPATTFRNLIGASRSQFDNLVADGVLSPTSNADDTNAVWSPREGEAFLETLLAGAVQLRQPQHGWEHIAKSAQRLKIGPGAIVRAIRDGDLRRVGNLEGRTGYAAVFVDHDEVSRLLGAEAPPGYSIETFAKTIGLRQPSMLRRLIQDGLTPATRMTNPRTGAQQDYLTREDADAFHARFHTLRTLSLAYGRSWQSLAADLTAGGIAPFRHEGREYGQLYLKEDVERLLGSPESAMR</sequence>
<dbReference type="OrthoDB" id="7595282at2"/>
<accession>A0A2R8BYX9</accession>
<evidence type="ECO:0000313" key="2">
    <source>
        <dbReference type="EMBL" id="SPJ25371.1"/>
    </source>
</evidence>
<dbReference type="Pfam" id="PF06527">
    <property type="entry name" value="TniQ"/>
    <property type="match status" value="1"/>
</dbReference>
<dbReference type="AlphaFoldDB" id="A0A2R8BYX9"/>
<organism evidence="2 3">
    <name type="scientific">Palleronia abyssalis</name>
    <dbReference type="NCBI Taxonomy" id="1501240"/>
    <lineage>
        <taxon>Bacteria</taxon>
        <taxon>Pseudomonadati</taxon>
        <taxon>Pseudomonadota</taxon>
        <taxon>Alphaproteobacteria</taxon>
        <taxon>Rhodobacterales</taxon>
        <taxon>Roseobacteraceae</taxon>
        <taxon>Palleronia</taxon>
    </lineage>
</organism>
<dbReference type="EMBL" id="ONZF01000008">
    <property type="protein sequence ID" value="SPJ25371.1"/>
    <property type="molecule type" value="Genomic_DNA"/>
</dbReference>